<sequence>MADLQLYLASASPRRKALLEQLSVQFEILRVDVEEQRQPHEQAADYVRRLSLDKAKAGVDVAPIDLPVLGSDTIVVCDGKVLEKPADLDASRTMLRQLSDRQHQVMTAVTLADRNHSLTTLVTTNVWFKPLSDEEIETYWNSGEPCDKAGSYAIQGLGGRFVTRIDGSYHAVVGLPLYETDTLLKEFQKLRGKNL</sequence>
<dbReference type="PANTHER" id="PTHR43213">
    <property type="entry name" value="BIFUNCTIONAL DTTP/UTP PYROPHOSPHATASE/METHYLTRANSFERASE PROTEIN-RELATED"/>
    <property type="match status" value="1"/>
</dbReference>
<evidence type="ECO:0000256" key="5">
    <source>
        <dbReference type="ARBA" id="ARBA00023080"/>
    </source>
</evidence>
<dbReference type="GO" id="GO:0009117">
    <property type="term" value="P:nucleotide metabolic process"/>
    <property type="evidence" value="ECO:0007669"/>
    <property type="project" value="UniProtKB-KW"/>
</dbReference>
<evidence type="ECO:0000256" key="6">
    <source>
        <dbReference type="HAMAP-Rule" id="MF_00528"/>
    </source>
</evidence>
<gene>
    <name evidence="7" type="primary">yhdE</name>
    <name evidence="7" type="ORF">GCE9029_03802</name>
</gene>
<organism evidence="7 8">
    <name type="scientific">Grimontia celer</name>
    <dbReference type="NCBI Taxonomy" id="1796497"/>
    <lineage>
        <taxon>Bacteria</taxon>
        <taxon>Pseudomonadati</taxon>
        <taxon>Pseudomonadota</taxon>
        <taxon>Gammaproteobacteria</taxon>
        <taxon>Vibrionales</taxon>
        <taxon>Vibrionaceae</taxon>
        <taxon>Grimontia</taxon>
    </lineage>
</organism>
<dbReference type="Pfam" id="PF02545">
    <property type="entry name" value="Maf"/>
    <property type="match status" value="1"/>
</dbReference>
<comment type="cofactor">
    <cofactor evidence="1 6">
        <name>a divalent metal cation</name>
        <dbReference type="ChEBI" id="CHEBI:60240"/>
    </cofactor>
</comment>
<dbReference type="EMBL" id="FIZX01000003">
    <property type="protein sequence ID" value="CZF83465.1"/>
    <property type="molecule type" value="Genomic_DNA"/>
</dbReference>
<comment type="function">
    <text evidence="6">Nucleoside triphosphate pyrophosphatase that hydrolyzes dTTP and UTP. May have a dual role in cell division arrest and in preventing the incorporation of modified nucleotides into cellular nucleic acids.</text>
</comment>
<dbReference type="SUPFAM" id="SSF52972">
    <property type="entry name" value="ITPase-like"/>
    <property type="match status" value="1"/>
</dbReference>
<dbReference type="AlphaFoldDB" id="A0A128FAC3"/>
<accession>A0A128FAC3</accession>
<dbReference type="OrthoDB" id="9807767at2"/>
<name>A0A128FAC3_9GAMM</name>
<comment type="catalytic activity">
    <reaction evidence="6">
        <text>UTP + H2O = UMP + diphosphate + H(+)</text>
        <dbReference type="Rhea" id="RHEA:29395"/>
        <dbReference type="ChEBI" id="CHEBI:15377"/>
        <dbReference type="ChEBI" id="CHEBI:15378"/>
        <dbReference type="ChEBI" id="CHEBI:33019"/>
        <dbReference type="ChEBI" id="CHEBI:46398"/>
        <dbReference type="ChEBI" id="CHEBI:57865"/>
        <dbReference type="EC" id="3.6.1.9"/>
    </reaction>
</comment>
<evidence type="ECO:0000313" key="8">
    <source>
        <dbReference type="Proteomes" id="UP000071641"/>
    </source>
</evidence>
<evidence type="ECO:0000256" key="4">
    <source>
        <dbReference type="ARBA" id="ARBA00022801"/>
    </source>
</evidence>
<dbReference type="GO" id="GO:0005737">
    <property type="term" value="C:cytoplasm"/>
    <property type="evidence" value="ECO:0007669"/>
    <property type="project" value="UniProtKB-SubCell"/>
</dbReference>
<dbReference type="NCBIfam" id="TIGR00172">
    <property type="entry name" value="maf"/>
    <property type="match status" value="1"/>
</dbReference>
<dbReference type="PIRSF" id="PIRSF006305">
    <property type="entry name" value="Maf"/>
    <property type="match status" value="1"/>
</dbReference>
<comment type="catalytic activity">
    <reaction evidence="6">
        <text>dTTP + H2O = dTMP + diphosphate + H(+)</text>
        <dbReference type="Rhea" id="RHEA:28534"/>
        <dbReference type="ChEBI" id="CHEBI:15377"/>
        <dbReference type="ChEBI" id="CHEBI:15378"/>
        <dbReference type="ChEBI" id="CHEBI:33019"/>
        <dbReference type="ChEBI" id="CHEBI:37568"/>
        <dbReference type="ChEBI" id="CHEBI:63528"/>
        <dbReference type="EC" id="3.6.1.9"/>
    </reaction>
</comment>
<comment type="caution">
    <text evidence="6">Lacks conserved residue(s) required for the propagation of feature annotation.</text>
</comment>
<dbReference type="FunFam" id="3.90.950.10:FF:000004">
    <property type="entry name" value="dTTP/UTP pyrophosphatase"/>
    <property type="match status" value="1"/>
</dbReference>
<keyword evidence="8" id="KW-1185">Reference proteome</keyword>
<evidence type="ECO:0000256" key="1">
    <source>
        <dbReference type="ARBA" id="ARBA00001968"/>
    </source>
</evidence>
<dbReference type="EC" id="3.6.1.9" evidence="6"/>
<feature type="site" description="Important for substrate specificity" evidence="6">
    <location>
        <position position="73"/>
    </location>
</feature>
<dbReference type="GO" id="GO:0036221">
    <property type="term" value="F:UTP diphosphatase activity"/>
    <property type="evidence" value="ECO:0007669"/>
    <property type="project" value="RHEA"/>
</dbReference>
<comment type="subcellular location">
    <subcellularLocation>
        <location evidence="2 6">Cytoplasm</location>
    </subcellularLocation>
</comment>
<dbReference type="Proteomes" id="UP000071641">
    <property type="component" value="Unassembled WGS sequence"/>
</dbReference>
<dbReference type="CDD" id="cd00555">
    <property type="entry name" value="Maf"/>
    <property type="match status" value="1"/>
</dbReference>
<dbReference type="HAMAP" id="MF_00528">
    <property type="entry name" value="Maf"/>
    <property type="match status" value="1"/>
</dbReference>
<keyword evidence="5 6" id="KW-0546">Nucleotide metabolism</keyword>
<evidence type="ECO:0000256" key="2">
    <source>
        <dbReference type="ARBA" id="ARBA00004496"/>
    </source>
</evidence>
<dbReference type="PANTHER" id="PTHR43213:SF5">
    <property type="entry name" value="BIFUNCTIONAL DTTP_UTP PYROPHOSPHATASE_METHYLTRANSFERASE PROTEIN-RELATED"/>
    <property type="match status" value="1"/>
</dbReference>
<keyword evidence="3 6" id="KW-0963">Cytoplasm</keyword>
<keyword evidence="4 6" id="KW-0378">Hydrolase</keyword>
<reference evidence="8" key="1">
    <citation type="submission" date="2016-02" db="EMBL/GenBank/DDBJ databases">
        <authorList>
            <person name="Rodrigo-Torres Lidia"/>
            <person name="Arahal R.David."/>
        </authorList>
    </citation>
    <scope>NUCLEOTIDE SEQUENCE [LARGE SCALE GENOMIC DNA]</scope>
    <source>
        <strain evidence="8">CECT 9029</strain>
    </source>
</reference>
<dbReference type="RefSeq" id="WP_062665929.1">
    <property type="nucleotide sequence ID" value="NZ_FIZX01000003.1"/>
</dbReference>
<dbReference type="InterPro" id="IPR029001">
    <property type="entry name" value="ITPase-like_fam"/>
</dbReference>
<dbReference type="GO" id="GO:0036218">
    <property type="term" value="F:dTTP diphosphatase activity"/>
    <property type="evidence" value="ECO:0007669"/>
    <property type="project" value="RHEA"/>
</dbReference>
<feature type="site" description="Important for substrate specificity" evidence="6">
    <location>
        <position position="155"/>
    </location>
</feature>
<dbReference type="Gene3D" id="3.90.950.10">
    <property type="match status" value="1"/>
</dbReference>
<comment type="similarity">
    <text evidence="6">Belongs to the Maf family. YhdE subfamily.</text>
</comment>
<evidence type="ECO:0000313" key="7">
    <source>
        <dbReference type="EMBL" id="CZF83465.1"/>
    </source>
</evidence>
<feature type="active site" description="Proton acceptor" evidence="6">
    <location>
        <position position="72"/>
    </location>
</feature>
<proteinExistence type="inferred from homology"/>
<protein>
    <recommendedName>
        <fullName evidence="6">dTTP/UTP pyrophosphatase</fullName>
        <shortName evidence="6">dTTPase/UTPase</shortName>
        <ecNumber evidence="6">3.6.1.9</ecNumber>
    </recommendedName>
    <alternativeName>
        <fullName evidence="6">Nucleoside triphosphate pyrophosphatase</fullName>
    </alternativeName>
    <alternativeName>
        <fullName evidence="6">Nucleotide pyrophosphatase</fullName>
        <shortName evidence="6">Nucleotide PPase</shortName>
    </alternativeName>
</protein>
<dbReference type="STRING" id="1796497.GCE9029_03802"/>
<dbReference type="InterPro" id="IPR003697">
    <property type="entry name" value="Maf-like"/>
</dbReference>
<feature type="site" description="Important for substrate specificity" evidence="6">
    <location>
        <position position="14"/>
    </location>
</feature>
<evidence type="ECO:0000256" key="3">
    <source>
        <dbReference type="ARBA" id="ARBA00022490"/>
    </source>
</evidence>